<evidence type="ECO:0000313" key="1">
    <source>
        <dbReference type="EMBL" id="MDO9714652.1"/>
    </source>
</evidence>
<name>A0ABT9EEK0_9PROT</name>
<dbReference type="SUPFAM" id="SSF55781">
    <property type="entry name" value="GAF domain-like"/>
    <property type="match status" value="1"/>
</dbReference>
<comment type="caution">
    <text evidence="1">The sequence shown here is derived from an EMBL/GenBank/DDBJ whole genome shotgun (WGS) entry which is preliminary data.</text>
</comment>
<dbReference type="Gene3D" id="3.30.450.40">
    <property type="match status" value="1"/>
</dbReference>
<evidence type="ECO:0008006" key="3">
    <source>
        <dbReference type="Google" id="ProtNLM"/>
    </source>
</evidence>
<sequence length="118" mass="12766">MAPSPEPSAADTIPHGSRLDALHRSGLLDTPPDAAFDRLVRLVCCLLRVPVALVSLVDADRQFLKAAVGLPEPWASRREMPLTHSFCQHVVVSGARFVVDDARAHPVVRDNRAVAELG</sequence>
<dbReference type="Proteomes" id="UP001243009">
    <property type="component" value="Unassembled WGS sequence"/>
</dbReference>
<dbReference type="EMBL" id="JAUTWS010000432">
    <property type="protein sequence ID" value="MDO9714652.1"/>
    <property type="molecule type" value="Genomic_DNA"/>
</dbReference>
<protein>
    <recommendedName>
        <fullName evidence="3">GAF domain-containing protein</fullName>
    </recommendedName>
</protein>
<accession>A0ABT9EEK0</accession>
<organism evidence="1 2">
    <name type="scientific">Paracraurococcus lichenis</name>
    <dbReference type="NCBI Taxonomy" id="3064888"/>
    <lineage>
        <taxon>Bacteria</taxon>
        <taxon>Pseudomonadati</taxon>
        <taxon>Pseudomonadota</taxon>
        <taxon>Alphaproteobacteria</taxon>
        <taxon>Acetobacterales</taxon>
        <taxon>Roseomonadaceae</taxon>
        <taxon>Paracraurococcus</taxon>
    </lineage>
</organism>
<reference evidence="1 2" key="1">
    <citation type="submission" date="2023-08" db="EMBL/GenBank/DDBJ databases">
        <title>The draft genome sequence of Paracraurococcus sp. LOR1-02.</title>
        <authorList>
            <person name="Kingkaew E."/>
            <person name="Tanasupawat S."/>
        </authorList>
    </citation>
    <scope>NUCLEOTIDE SEQUENCE [LARGE SCALE GENOMIC DNA]</scope>
    <source>
        <strain evidence="1 2">LOR1-02</strain>
    </source>
</reference>
<dbReference type="InterPro" id="IPR029016">
    <property type="entry name" value="GAF-like_dom_sf"/>
</dbReference>
<dbReference type="PANTHER" id="PTHR43102">
    <property type="entry name" value="SLR1143 PROTEIN"/>
    <property type="match status" value="1"/>
</dbReference>
<gene>
    <name evidence="1" type="ORF">Q7A36_40655</name>
</gene>
<proteinExistence type="predicted"/>
<keyword evidence="2" id="KW-1185">Reference proteome</keyword>
<dbReference type="PANTHER" id="PTHR43102:SF2">
    <property type="entry name" value="GAF DOMAIN-CONTAINING PROTEIN"/>
    <property type="match status" value="1"/>
</dbReference>
<evidence type="ECO:0000313" key="2">
    <source>
        <dbReference type="Proteomes" id="UP001243009"/>
    </source>
</evidence>
<feature type="non-terminal residue" evidence="1">
    <location>
        <position position="118"/>
    </location>
</feature>